<dbReference type="GeneID" id="63785004"/>
<keyword evidence="4" id="KW-1185">Reference proteome</keyword>
<feature type="transmembrane region" description="Helical" evidence="2">
    <location>
        <begin position="539"/>
        <end position="562"/>
    </location>
</feature>
<comment type="caution">
    <text evidence="3">The sequence shown here is derived from an EMBL/GenBank/DDBJ whole genome shotgun (WGS) entry which is preliminary data.</text>
</comment>
<dbReference type="Proteomes" id="UP000193685">
    <property type="component" value="Unassembled WGS sequence"/>
</dbReference>
<keyword evidence="2" id="KW-0472">Membrane</keyword>
<gene>
    <name evidence="3" type="ORF">BCR37DRAFT_375556</name>
</gene>
<proteinExistence type="predicted"/>
<feature type="compositionally biased region" description="Polar residues" evidence="1">
    <location>
        <begin position="657"/>
        <end position="667"/>
    </location>
</feature>
<organism evidence="3 4">
    <name type="scientific">Protomyces lactucae-debilis</name>
    <dbReference type="NCBI Taxonomy" id="2754530"/>
    <lineage>
        <taxon>Eukaryota</taxon>
        <taxon>Fungi</taxon>
        <taxon>Dikarya</taxon>
        <taxon>Ascomycota</taxon>
        <taxon>Taphrinomycotina</taxon>
        <taxon>Taphrinomycetes</taxon>
        <taxon>Taphrinales</taxon>
        <taxon>Protomycetaceae</taxon>
        <taxon>Protomyces</taxon>
    </lineage>
</organism>
<evidence type="ECO:0000256" key="2">
    <source>
        <dbReference type="SAM" id="Phobius"/>
    </source>
</evidence>
<evidence type="ECO:0000256" key="1">
    <source>
        <dbReference type="SAM" id="MobiDB-lite"/>
    </source>
</evidence>
<feature type="transmembrane region" description="Helical" evidence="2">
    <location>
        <begin position="192"/>
        <end position="216"/>
    </location>
</feature>
<feature type="compositionally biased region" description="Polar residues" evidence="1">
    <location>
        <begin position="674"/>
        <end position="691"/>
    </location>
</feature>
<evidence type="ECO:0000313" key="4">
    <source>
        <dbReference type="Proteomes" id="UP000193685"/>
    </source>
</evidence>
<reference evidence="3 4" key="1">
    <citation type="submission" date="2016-07" db="EMBL/GenBank/DDBJ databases">
        <title>Pervasive Adenine N6-methylation of Active Genes in Fungi.</title>
        <authorList>
            <consortium name="DOE Joint Genome Institute"/>
            <person name="Mondo S.J."/>
            <person name="Dannebaum R.O."/>
            <person name="Kuo R.C."/>
            <person name="Labutti K."/>
            <person name="Haridas S."/>
            <person name="Kuo A."/>
            <person name="Salamov A."/>
            <person name="Ahrendt S.R."/>
            <person name="Lipzen A."/>
            <person name="Sullivan W."/>
            <person name="Andreopoulos W.B."/>
            <person name="Clum A."/>
            <person name="Lindquist E."/>
            <person name="Daum C."/>
            <person name="Ramamoorthy G.K."/>
            <person name="Gryganskyi A."/>
            <person name="Culley D."/>
            <person name="Magnuson J.K."/>
            <person name="James T.Y."/>
            <person name="O'Malley M.A."/>
            <person name="Stajich J.E."/>
            <person name="Spatafora J.W."/>
            <person name="Visel A."/>
            <person name="Grigoriev I.V."/>
        </authorList>
    </citation>
    <scope>NUCLEOTIDE SEQUENCE [LARGE SCALE GENOMIC DNA]</scope>
    <source>
        <strain evidence="3 4">12-1054</strain>
    </source>
</reference>
<accession>A0A1Y2FUI8</accession>
<keyword evidence="2" id="KW-1133">Transmembrane helix</keyword>
<evidence type="ECO:0000313" key="3">
    <source>
        <dbReference type="EMBL" id="ORY87681.1"/>
    </source>
</evidence>
<dbReference type="EMBL" id="MCFI01000001">
    <property type="protein sequence ID" value="ORY87681.1"/>
    <property type="molecule type" value="Genomic_DNA"/>
</dbReference>
<dbReference type="OrthoDB" id="3344043at2759"/>
<name>A0A1Y2FUI8_PROLT</name>
<protein>
    <submittedName>
        <fullName evidence="3">Uncharacterized protein</fullName>
    </submittedName>
</protein>
<dbReference type="STRING" id="56484.A0A1Y2FUI8"/>
<keyword evidence="2" id="KW-0812">Transmembrane</keyword>
<dbReference type="AlphaFoldDB" id="A0A1Y2FUI8"/>
<dbReference type="RefSeq" id="XP_040728176.1">
    <property type="nucleotide sequence ID" value="XM_040868405.1"/>
</dbReference>
<dbReference type="OMA" id="WETSIND"/>
<feature type="region of interest" description="Disordered" evidence="1">
    <location>
        <begin position="653"/>
        <end position="704"/>
    </location>
</feature>
<feature type="transmembrane region" description="Helical" evidence="2">
    <location>
        <begin position="58"/>
        <end position="78"/>
    </location>
</feature>
<sequence length="704" mass="75978">MTLSHDNQYSDISLDETLDEYKGPEKLTLQVPQRNNTVVSRHTQPGVRKFQWGTLTPFIWAFVLTFGPTLGLLIYLLVTKVADVGACGTSGHGPCPFYGNVTLGERTLIISEPLGRFLTVTKVVDTVQQLAITWVLALAAFSIAESWLTNNALTTRTLALVINMYASGRWWALWESFHVIFSKKKGHSSRTFVHALIILLIALLLSKLATGADLWIHYASKEAIFAIGQNTPISTQQLWSRQINNTCRVTNDGVVNTGFVVPCTIVPSSLGTALSFPALAAALSTNASISDEVALVFDGNVSTASVGTSLGYSNLAIVVPKSSAVERRVYNASTIGVSTFCKSVTNACLGRQIPHGSSTFNCTGKFNGSEATEFYYNFPAGNSAGILTMGTGGDSPISNPTVRYISQLLIAGNGSEFVGGSAQARSLLNVQQCTIGIYYVNYTSAQYGSEPRVLTINSRQLMDLNSSTTISAASIQSAFEDSLSASKGAAQVSSEAFDWTNAYEISRYSLSYAAGAWSEQPSFGIEATPEARAYSCIPLAPVAIFFALIFAYSIFVILLFVWSTRTGKQIINIMTTGTVKGNENPATQETVTMTELAQRRLVRTDFLLYQLLSEDGHKSTKTDADDVMRGEDSQIAVAELVDGRFGVYASGKDGEASTPTWGVSNGRSFRLRSPDSQRSLINPPSATSGSTRYVPRPSKGDTIY</sequence>